<dbReference type="WBParaSite" id="SSLN_0000020201-mRNA-1">
    <property type="protein sequence ID" value="SSLN_0000020201-mRNA-1"/>
    <property type="gene ID" value="SSLN_0000020201"/>
</dbReference>
<dbReference type="PROSITE" id="PS00028">
    <property type="entry name" value="ZINC_FINGER_C2H2_1"/>
    <property type="match status" value="1"/>
</dbReference>
<accession>A0A183S7J6</accession>
<reference evidence="6" key="1">
    <citation type="submission" date="2016-06" db="UniProtKB">
        <authorList>
            <consortium name="WormBaseParasite"/>
        </authorList>
    </citation>
    <scope>IDENTIFICATION</scope>
</reference>
<feature type="compositionally biased region" description="Pro residues" evidence="2">
    <location>
        <begin position="71"/>
        <end position="87"/>
    </location>
</feature>
<evidence type="ECO:0000313" key="4">
    <source>
        <dbReference type="EMBL" id="VDL85216.1"/>
    </source>
</evidence>
<dbReference type="PROSITE" id="PS50157">
    <property type="entry name" value="ZINC_FINGER_C2H2_2"/>
    <property type="match status" value="1"/>
</dbReference>
<evidence type="ECO:0000256" key="1">
    <source>
        <dbReference type="PROSITE-ProRule" id="PRU00042"/>
    </source>
</evidence>
<keyword evidence="1" id="KW-0863">Zinc-finger</keyword>
<dbReference type="InterPro" id="IPR013087">
    <property type="entry name" value="Znf_C2H2_type"/>
</dbReference>
<reference evidence="4 5" key="2">
    <citation type="submission" date="2018-11" db="EMBL/GenBank/DDBJ databases">
        <authorList>
            <consortium name="Pathogen Informatics"/>
        </authorList>
    </citation>
    <scope>NUCLEOTIDE SEQUENCE [LARGE SCALE GENOMIC DNA]</scope>
    <source>
        <strain evidence="4 5">NST_G2</strain>
    </source>
</reference>
<organism evidence="6">
    <name type="scientific">Schistocephalus solidus</name>
    <name type="common">Tapeworm</name>
    <dbReference type="NCBI Taxonomy" id="70667"/>
    <lineage>
        <taxon>Eukaryota</taxon>
        <taxon>Metazoa</taxon>
        <taxon>Spiralia</taxon>
        <taxon>Lophotrochozoa</taxon>
        <taxon>Platyhelminthes</taxon>
        <taxon>Cestoda</taxon>
        <taxon>Eucestoda</taxon>
        <taxon>Diphyllobothriidea</taxon>
        <taxon>Diphyllobothriidae</taxon>
        <taxon>Schistocephalus</taxon>
    </lineage>
</organism>
<evidence type="ECO:0000259" key="3">
    <source>
        <dbReference type="PROSITE" id="PS50157"/>
    </source>
</evidence>
<keyword evidence="1" id="KW-0479">Metal-binding</keyword>
<keyword evidence="1" id="KW-0862">Zinc</keyword>
<feature type="domain" description="C2H2-type" evidence="3">
    <location>
        <begin position="177"/>
        <end position="200"/>
    </location>
</feature>
<sequence length="200" mass="22533">MDGKIITEVVKAHVAASNWYRNLTCGSSKLGSSKRSHPGNRDDQRAKLSEDLWRCVCLHTRPHLSTHRLFRPPPQHPPPSPSLPQPPSRIGLVGRLRIHRTETGEPVPGARTHSRDHRLNCSHYLRAFTHRMGLFGHMRIHDSGIHRNADNTDTPCKPSATDTPTKMNDIRPASTDFSCPQCAHNFNSRIGLVGHLRIHR</sequence>
<name>A0A183S7J6_SCHSO</name>
<dbReference type="EMBL" id="UYSU01000106">
    <property type="protein sequence ID" value="VDL85216.1"/>
    <property type="molecule type" value="Genomic_DNA"/>
</dbReference>
<dbReference type="Proteomes" id="UP000275846">
    <property type="component" value="Unassembled WGS sequence"/>
</dbReference>
<evidence type="ECO:0000313" key="6">
    <source>
        <dbReference type="WBParaSite" id="SSLN_0000020201-mRNA-1"/>
    </source>
</evidence>
<dbReference type="GO" id="GO:0008270">
    <property type="term" value="F:zinc ion binding"/>
    <property type="evidence" value="ECO:0007669"/>
    <property type="project" value="UniProtKB-KW"/>
</dbReference>
<evidence type="ECO:0000313" key="5">
    <source>
        <dbReference type="Proteomes" id="UP000275846"/>
    </source>
</evidence>
<protein>
    <submittedName>
        <fullName evidence="6">C2H2-type domain-containing protein</fullName>
    </submittedName>
</protein>
<dbReference type="OrthoDB" id="6307357at2759"/>
<proteinExistence type="predicted"/>
<dbReference type="AlphaFoldDB" id="A0A183S7J6"/>
<dbReference type="SMART" id="SM00355">
    <property type="entry name" value="ZnF_C2H2"/>
    <property type="match status" value="2"/>
</dbReference>
<dbReference type="Gene3D" id="3.30.160.60">
    <property type="entry name" value="Classic Zinc Finger"/>
    <property type="match status" value="1"/>
</dbReference>
<keyword evidence="5" id="KW-1185">Reference proteome</keyword>
<evidence type="ECO:0000256" key="2">
    <source>
        <dbReference type="SAM" id="MobiDB-lite"/>
    </source>
</evidence>
<feature type="region of interest" description="Disordered" evidence="2">
    <location>
        <begin position="67"/>
        <end position="88"/>
    </location>
</feature>
<gene>
    <name evidence="4" type="ORF">SSLN_LOCUS194</name>
</gene>